<gene>
    <name evidence="1" type="ORF">D3877_10240</name>
</gene>
<comment type="caution">
    <text evidence="1">The sequence shown here is derived from an EMBL/GenBank/DDBJ whole genome shotgun (WGS) entry which is preliminary data.</text>
</comment>
<dbReference type="RefSeq" id="WP_119830481.1">
    <property type="nucleotide sequence ID" value="NZ_QYUL01000001.1"/>
</dbReference>
<keyword evidence="2" id="KW-1185">Reference proteome</keyword>
<organism evidence="1 2">
    <name type="scientific">Azospirillum cavernae</name>
    <dbReference type="NCBI Taxonomy" id="2320860"/>
    <lineage>
        <taxon>Bacteria</taxon>
        <taxon>Pseudomonadati</taxon>
        <taxon>Pseudomonadota</taxon>
        <taxon>Alphaproteobacteria</taxon>
        <taxon>Rhodospirillales</taxon>
        <taxon>Azospirillaceae</taxon>
        <taxon>Azospirillum</taxon>
    </lineage>
</organism>
<dbReference type="EMBL" id="QYUL01000001">
    <property type="protein sequence ID" value="RJF84848.1"/>
    <property type="molecule type" value="Genomic_DNA"/>
</dbReference>
<dbReference type="AlphaFoldDB" id="A0A418W4D4"/>
<proteinExistence type="predicted"/>
<dbReference type="OrthoDB" id="7554786at2"/>
<dbReference type="Proteomes" id="UP000283458">
    <property type="component" value="Unassembled WGS sequence"/>
</dbReference>
<dbReference type="InterPro" id="IPR021505">
    <property type="entry name" value="Phage_B3_Orf6"/>
</dbReference>
<name>A0A418W4D4_9PROT</name>
<sequence>MPDQSPVFPFQAPLIPLPSGAPTLAKHLHAMLSIVRRHAPLAGMLSEQEIAATDAAFAALVGLPAAKASVEVLNSKVYWRDEDENLTLESMVKPHRFLEDDFVRTVATAALSTSMTLARLKALSFAEAQALIDTLASAHGVKAGGRAGNVSFVSYDRAFKVQIAVQERLAVNANIVTAKTALNEWLAAADAGDEVRALINAAFGLGDQDGVRVAELVRLKRLVINHPLWNAAMAAIDDALEVAGKAQYLRVYQRAPDGKYVQIPLDLASV</sequence>
<evidence type="ECO:0000313" key="2">
    <source>
        <dbReference type="Proteomes" id="UP000283458"/>
    </source>
</evidence>
<reference evidence="1 2" key="1">
    <citation type="submission" date="2018-09" db="EMBL/GenBank/DDBJ databases">
        <authorList>
            <person name="Zhu H."/>
        </authorList>
    </citation>
    <scope>NUCLEOTIDE SEQUENCE [LARGE SCALE GENOMIC DNA]</scope>
    <source>
        <strain evidence="1 2">K2W22B-5</strain>
    </source>
</reference>
<dbReference type="Pfam" id="PF11363">
    <property type="entry name" value="DUF3164"/>
    <property type="match status" value="1"/>
</dbReference>
<protein>
    <submittedName>
        <fullName evidence="1">DUF3164 family protein</fullName>
    </submittedName>
</protein>
<evidence type="ECO:0000313" key="1">
    <source>
        <dbReference type="EMBL" id="RJF84848.1"/>
    </source>
</evidence>
<accession>A0A418W4D4</accession>